<organism evidence="1 2">
    <name type="scientific">Saccharomyces cerevisiae (strain AWRI1631)</name>
    <name type="common">Baker's yeast</name>
    <dbReference type="NCBI Taxonomy" id="545124"/>
    <lineage>
        <taxon>Eukaryota</taxon>
        <taxon>Fungi</taxon>
        <taxon>Dikarya</taxon>
        <taxon>Ascomycota</taxon>
        <taxon>Saccharomycotina</taxon>
        <taxon>Saccharomycetes</taxon>
        <taxon>Saccharomycetales</taxon>
        <taxon>Saccharomycetaceae</taxon>
        <taxon>Saccharomyces</taxon>
    </lineage>
</organism>
<protein>
    <submittedName>
        <fullName evidence="1">Uncharacterized protein</fullName>
    </submittedName>
</protein>
<evidence type="ECO:0000313" key="2">
    <source>
        <dbReference type="Proteomes" id="UP000008988"/>
    </source>
</evidence>
<reference evidence="1 2" key="1">
    <citation type="journal article" date="2008" name="FEMS Yeast Res.">
        <title>Comparative genome analysis of a Saccharomyces cerevisiae wine strain.</title>
        <authorList>
            <person name="Borneman A.R."/>
            <person name="Forgan A.H."/>
            <person name="Pretorius I.S."/>
            <person name="Chambers P.J."/>
        </authorList>
    </citation>
    <scope>NUCLEOTIDE SEQUENCE [LARGE SCALE GENOMIC DNA]</scope>
    <source>
        <strain evidence="1 2">AWRI1631</strain>
    </source>
</reference>
<dbReference type="AlphaFoldDB" id="B5VRN5"/>
<proteinExistence type="predicted"/>
<feature type="non-terminal residue" evidence="1">
    <location>
        <position position="1"/>
    </location>
</feature>
<name>B5VRN5_YEAS6</name>
<gene>
    <name evidence="1" type="ORF">AWRI1631_151430</name>
</gene>
<dbReference type="Proteomes" id="UP000008988">
    <property type="component" value="Unassembled WGS sequence"/>
</dbReference>
<accession>B5VRN5</accession>
<sequence>PGAINVSPTTTTTTTTPTTAAISSIQFISKNYSCWSRSF</sequence>
<dbReference type="EMBL" id="ABSV01002117">
    <property type="protein sequence ID" value="EDZ69407.1"/>
    <property type="molecule type" value="Genomic_DNA"/>
</dbReference>
<comment type="caution">
    <text evidence="1">The sequence shown here is derived from an EMBL/GenBank/DDBJ whole genome shotgun (WGS) entry which is preliminary data.</text>
</comment>
<evidence type="ECO:0000313" key="1">
    <source>
        <dbReference type="EMBL" id="EDZ69407.1"/>
    </source>
</evidence>